<feature type="compositionally biased region" description="Polar residues" evidence="10">
    <location>
        <begin position="247"/>
        <end position="262"/>
    </location>
</feature>
<dbReference type="GO" id="GO:0051233">
    <property type="term" value="C:spindle midzone"/>
    <property type="evidence" value="ECO:0007669"/>
    <property type="project" value="TreeGrafter"/>
</dbReference>
<dbReference type="PANTHER" id="PTHR16040:SF7">
    <property type="entry name" value="AUSTRALIN, ISOFORM A-RELATED"/>
    <property type="match status" value="1"/>
</dbReference>
<sequence>MTLKRSRSRKSIDATPTKNLHRAPSPVKVILCETSPKISMENHSEKLVKNIGLSLPQKRALIQNLQLEIMERARRLRAQYALQAQGLRTRVEIRVNRIPVAVRRLKMGDLLLKYSEIANEEKICQLKTDLKNPRKIPQHIVSIESALPQRGTKRMSDAISVDQENSNSIEKNSKRTRRYAPRVPASQVLSPRSANSHIVPKSPVRKVSPVKQAIARYISPQKPNPKSIAGVSSGILKSIASKVETRNNSKVTQKLGTESSVVSGRGRRFPPSSNMQKLGRGRTSIVSQASDSSSGTVRRIAPARKAPIKEKPTQAKRGVLGAIKGIGGHKKPSASEKTSETSHTFGGRVLRKRK</sequence>
<evidence type="ECO:0000256" key="6">
    <source>
        <dbReference type="ARBA" id="ARBA00022776"/>
    </source>
</evidence>
<dbReference type="PANTHER" id="PTHR16040">
    <property type="entry name" value="AUSTRALIN, ISOFORM A-RELATED"/>
    <property type="match status" value="1"/>
</dbReference>
<evidence type="ECO:0000256" key="4">
    <source>
        <dbReference type="ARBA" id="ARBA00022454"/>
    </source>
</evidence>
<dbReference type="InterPro" id="IPR018851">
    <property type="entry name" value="Borealin_N"/>
</dbReference>
<comment type="caution">
    <text evidence="12">The sequence shown here is derived from an EMBL/GenBank/DDBJ whole genome shotgun (WGS) entry which is preliminary data.</text>
</comment>
<dbReference type="GO" id="GO:0032133">
    <property type="term" value="C:chromosome passenger complex"/>
    <property type="evidence" value="ECO:0007669"/>
    <property type="project" value="TreeGrafter"/>
</dbReference>
<dbReference type="GO" id="GO:0000070">
    <property type="term" value="P:mitotic sister chromatid segregation"/>
    <property type="evidence" value="ECO:0007669"/>
    <property type="project" value="TreeGrafter"/>
</dbReference>
<dbReference type="GO" id="GO:0005634">
    <property type="term" value="C:nucleus"/>
    <property type="evidence" value="ECO:0007669"/>
    <property type="project" value="UniProtKB-SubCell"/>
</dbReference>
<feature type="region of interest" description="Disordered" evidence="10">
    <location>
        <begin position="160"/>
        <end position="199"/>
    </location>
</feature>
<keyword evidence="8" id="KW-0131">Cell cycle</keyword>
<feature type="compositionally biased region" description="Polar residues" evidence="10">
    <location>
        <begin position="284"/>
        <end position="296"/>
    </location>
</feature>
<dbReference type="EMBL" id="JNVN01001639">
    <property type="protein sequence ID" value="KHJ33078.1"/>
    <property type="molecule type" value="Genomic_DNA"/>
</dbReference>
<dbReference type="GO" id="GO:0051301">
    <property type="term" value="P:cell division"/>
    <property type="evidence" value="ECO:0007669"/>
    <property type="project" value="UniProtKB-KW"/>
</dbReference>
<keyword evidence="4" id="KW-0158">Chromosome</keyword>
<evidence type="ECO:0000256" key="1">
    <source>
        <dbReference type="ARBA" id="ARBA00004123"/>
    </source>
</evidence>
<proteinExistence type="inferred from homology"/>
<evidence type="ECO:0000256" key="5">
    <source>
        <dbReference type="ARBA" id="ARBA00022618"/>
    </source>
</evidence>
<dbReference type="Pfam" id="PF10444">
    <property type="entry name" value="Nbl1_Borealin_N"/>
    <property type="match status" value="1"/>
</dbReference>
<evidence type="ECO:0000256" key="3">
    <source>
        <dbReference type="ARBA" id="ARBA00009914"/>
    </source>
</evidence>
<evidence type="ECO:0000259" key="11">
    <source>
        <dbReference type="Pfam" id="PF10444"/>
    </source>
</evidence>
<keyword evidence="6" id="KW-0498">Mitosis</keyword>
<dbReference type="STRING" id="52586.A0A0B1P472"/>
<dbReference type="GO" id="GO:0000775">
    <property type="term" value="C:chromosome, centromeric region"/>
    <property type="evidence" value="ECO:0007669"/>
    <property type="project" value="UniProtKB-SubCell"/>
</dbReference>
<feature type="region of interest" description="Disordered" evidence="10">
    <location>
        <begin position="1"/>
        <end position="21"/>
    </location>
</feature>
<gene>
    <name evidence="12" type="ORF">EV44_g0911</name>
</gene>
<feature type="domain" description="Borealin N-terminal" evidence="11">
    <location>
        <begin position="57"/>
        <end position="111"/>
    </location>
</feature>
<reference evidence="12 13" key="1">
    <citation type="journal article" date="2014" name="BMC Genomics">
        <title>Adaptive genomic structural variation in the grape powdery mildew pathogen, Erysiphe necator.</title>
        <authorList>
            <person name="Jones L."/>
            <person name="Riaz S."/>
            <person name="Morales-Cruz A."/>
            <person name="Amrine K.C."/>
            <person name="McGuire B."/>
            <person name="Gubler W.D."/>
            <person name="Walker M.A."/>
            <person name="Cantu D."/>
        </authorList>
    </citation>
    <scope>NUCLEOTIDE SEQUENCE [LARGE SCALE GENOMIC DNA]</scope>
    <source>
        <strain evidence="13">c</strain>
    </source>
</reference>
<keyword evidence="5" id="KW-0132">Cell division</keyword>
<accession>A0A0B1P472</accession>
<evidence type="ECO:0000256" key="10">
    <source>
        <dbReference type="SAM" id="MobiDB-lite"/>
    </source>
</evidence>
<dbReference type="InterPro" id="IPR018867">
    <property type="entry name" value="Cell_div_borealin"/>
</dbReference>
<evidence type="ECO:0000313" key="12">
    <source>
        <dbReference type="EMBL" id="KHJ33078.1"/>
    </source>
</evidence>
<organism evidence="12 13">
    <name type="scientific">Uncinula necator</name>
    <name type="common">Grape powdery mildew</name>
    <dbReference type="NCBI Taxonomy" id="52586"/>
    <lineage>
        <taxon>Eukaryota</taxon>
        <taxon>Fungi</taxon>
        <taxon>Dikarya</taxon>
        <taxon>Ascomycota</taxon>
        <taxon>Pezizomycotina</taxon>
        <taxon>Leotiomycetes</taxon>
        <taxon>Erysiphales</taxon>
        <taxon>Erysiphaceae</taxon>
        <taxon>Erysiphe</taxon>
    </lineage>
</organism>
<evidence type="ECO:0000256" key="2">
    <source>
        <dbReference type="ARBA" id="ARBA00004584"/>
    </source>
</evidence>
<evidence type="ECO:0000256" key="9">
    <source>
        <dbReference type="ARBA" id="ARBA00023328"/>
    </source>
</evidence>
<keyword evidence="13" id="KW-1185">Reference proteome</keyword>
<dbReference type="HOGENOM" id="CLU_038589_1_0_1"/>
<protein>
    <recommendedName>
        <fullName evidence="11">Borealin N-terminal domain-containing protein</fullName>
    </recommendedName>
</protein>
<evidence type="ECO:0000256" key="8">
    <source>
        <dbReference type="ARBA" id="ARBA00023306"/>
    </source>
</evidence>
<comment type="subcellular location">
    <subcellularLocation>
        <location evidence="2">Chromosome</location>
        <location evidence="2">Centromere</location>
    </subcellularLocation>
    <subcellularLocation>
        <location evidence="1">Nucleus</location>
    </subcellularLocation>
</comment>
<keyword evidence="9" id="KW-0137">Centromere</keyword>
<feature type="compositionally biased region" description="Polar residues" evidence="10">
    <location>
        <begin position="187"/>
        <end position="196"/>
    </location>
</feature>
<evidence type="ECO:0000313" key="13">
    <source>
        <dbReference type="Proteomes" id="UP000030854"/>
    </source>
</evidence>
<keyword evidence="7" id="KW-0539">Nucleus</keyword>
<feature type="region of interest" description="Disordered" evidence="10">
    <location>
        <begin position="247"/>
        <end position="354"/>
    </location>
</feature>
<evidence type="ECO:0000256" key="7">
    <source>
        <dbReference type="ARBA" id="ARBA00023242"/>
    </source>
</evidence>
<name>A0A0B1P472_UNCNE</name>
<dbReference type="OMA" id="SMENHSE"/>
<dbReference type="AlphaFoldDB" id="A0A0B1P472"/>
<dbReference type="Proteomes" id="UP000030854">
    <property type="component" value="Unassembled WGS sequence"/>
</dbReference>
<comment type="similarity">
    <text evidence="3">Belongs to the borealin family.</text>
</comment>